<dbReference type="InterPro" id="IPR017927">
    <property type="entry name" value="FAD-bd_FR_type"/>
</dbReference>
<evidence type="ECO:0000259" key="8">
    <source>
        <dbReference type="PROSITE" id="PS51384"/>
    </source>
</evidence>
<dbReference type="PANTHER" id="PTHR47354:SF1">
    <property type="entry name" value="CARNITINE MONOOXYGENASE REDUCTASE SUBUNIT"/>
    <property type="match status" value="1"/>
</dbReference>
<evidence type="ECO:0000256" key="5">
    <source>
        <dbReference type="ARBA" id="ARBA00023004"/>
    </source>
</evidence>
<dbReference type="PROSITE" id="PS51085">
    <property type="entry name" value="2FE2S_FER_2"/>
    <property type="match status" value="1"/>
</dbReference>
<dbReference type="Gene3D" id="3.40.50.80">
    <property type="entry name" value="Nucleotide-binding domain of ferredoxin-NADP reductase (FNR) module"/>
    <property type="match status" value="1"/>
</dbReference>
<dbReference type="GO" id="GO:0018489">
    <property type="term" value="F:vanillate monooxygenase activity"/>
    <property type="evidence" value="ECO:0007669"/>
    <property type="project" value="UniProtKB-EC"/>
</dbReference>
<keyword evidence="4 9" id="KW-0560">Oxidoreductase</keyword>
<keyword evidence="2" id="KW-0001">2Fe-2S</keyword>
<dbReference type="InterPro" id="IPR039261">
    <property type="entry name" value="FNR_nucleotide-bd"/>
</dbReference>
<dbReference type="EMBL" id="JACHOT010000001">
    <property type="protein sequence ID" value="MBB4649934.1"/>
    <property type="molecule type" value="Genomic_DNA"/>
</dbReference>
<dbReference type="SUPFAM" id="SSF63380">
    <property type="entry name" value="Riboflavin synthase domain-like"/>
    <property type="match status" value="1"/>
</dbReference>
<dbReference type="EC" id="1.14.13.82" evidence="9"/>
<dbReference type="Pfam" id="PF00111">
    <property type="entry name" value="Fer2"/>
    <property type="match status" value="1"/>
</dbReference>
<dbReference type="SUPFAM" id="SSF52343">
    <property type="entry name" value="Ferredoxin reductase-like, C-terminal NADP-linked domain"/>
    <property type="match status" value="1"/>
</dbReference>
<dbReference type="InterPro" id="IPR006058">
    <property type="entry name" value="2Fe2S_fd_BS"/>
</dbReference>
<evidence type="ECO:0000259" key="7">
    <source>
        <dbReference type="PROSITE" id="PS51085"/>
    </source>
</evidence>
<evidence type="ECO:0000256" key="6">
    <source>
        <dbReference type="ARBA" id="ARBA00023014"/>
    </source>
</evidence>
<sequence>MNIALSAHGNAMIHQVNRSARLQVRVAAKTTEAQDIAGFELVDWSGEDLPAFTAGSHVDVFMANGLVRQYSLRNNPSERHRYRLGVLRDQQGAGGSIFMHDMLKSGDVIEISHPRNAFPLNEQASSSLLLAGGIGVTPILSMAHRLSALGQDFALHYCARNLDRMAFRAELETGPFKTQVHFHLDDGPPEQKLSIAELLQSSPKGTHLYVCGPRGFMDAVIGEAERSWPKETIHREYFGKIADVGSSDDRPFAVQIASTGQVFAVPAGESVVSVLGTNGIEIPVSCEQGICGTCVTRVLAGLPDHRDLYLTDAEHAANDLMTPCCSRALSEIVVLDL</sequence>
<gene>
    <name evidence="9" type="ORF">GGQ99_001656</name>
</gene>
<dbReference type="PRINTS" id="PR00409">
    <property type="entry name" value="PHDIOXRDTASE"/>
</dbReference>
<keyword evidence="5" id="KW-0408">Iron</keyword>
<evidence type="ECO:0000313" key="9">
    <source>
        <dbReference type="EMBL" id="MBB4649934.1"/>
    </source>
</evidence>
<dbReference type="InterPro" id="IPR050415">
    <property type="entry name" value="MRET"/>
</dbReference>
<keyword evidence="10" id="KW-1185">Reference proteome</keyword>
<dbReference type="PROSITE" id="PS00197">
    <property type="entry name" value="2FE2S_FER_1"/>
    <property type="match status" value="1"/>
</dbReference>
<dbReference type="RefSeq" id="WP_246389448.1">
    <property type="nucleotide sequence ID" value="NZ_BAAAVZ010000003.1"/>
</dbReference>
<reference evidence="9 10" key="1">
    <citation type="submission" date="2020-08" db="EMBL/GenBank/DDBJ databases">
        <title>Genomic Encyclopedia of Type Strains, Phase IV (KMG-IV): sequencing the most valuable type-strain genomes for metagenomic binning, comparative biology and taxonomic classification.</title>
        <authorList>
            <person name="Goeker M."/>
        </authorList>
    </citation>
    <scope>NUCLEOTIDE SEQUENCE [LARGE SCALE GENOMIC DNA]</scope>
    <source>
        <strain evidence="9 10">DSM 7050</strain>
    </source>
</reference>
<dbReference type="Gene3D" id="3.10.20.30">
    <property type="match status" value="1"/>
</dbReference>
<comment type="caution">
    <text evidence="9">The sequence shown here is derived from an EMBL/GenBank/DDBJ whole genome shotgun (WGS) entry which is preliminary data.</text>
</comment>
<evidence type="ECO:0000256" key="1">
    <source>
        <dbReference type="ARBA" id="ARBA00022630"/>
    </source>
</evidence>
<dbReference type="InterPro" id="IPR012675">
    <property type="entry name" value="Beta-grasp_dom_sf"/>
</dbReference>
<dbReference type="InterPro" id="IPR036010">
    <property type="entry name" value="2Fe-2S_ferredoxin-like_sf"/>
</dbReference>
<dbReference type="InterPro" id="IPR001041">
    <property type="entry name" value="2Fe-2S_ferredoxin-type"/>
</dbReference>
<dbReference type="SUPFAM" id="SSF54292">
    <property type="entry name" value="2Fe-2S ferredoxin-like"/>
    <property type="match status" value="1"/>
</dbReference>
<accession>A0ABR6L157</accession>
<dbReference type="PANTHER" id="PTHR47354">
    <property type="entry name" value="NADH OXIDOREDUCTASE HCR"/>
    <property type="match status" value="1"/>
</dbReference>
<keyword evidence="6" id="KW-0411">Iron-sulfur</keyword>
<keyword evidence="1" id="KW-0285">Flavoprotein</keyword>
<proteinExistence type="predicted"/>
<dbReference type="Gene3D" id="2.40.30.10">
    <property type="entry name" value="Translation factors"/>
    <property type="match status" value="1"/>
</dbReference>
<dbReference type="InterPro" id="IPR017938">
    <property type="entry name" value="Riboflavin_synthase-like_b-brl"/>
</dbReference>
<dbReference type="InterPro" id="IPR001433">
    <property type="entry name" value="OxRdtase_FAD/NAD-bd"/>
</dbReference>
<evidence type="ECO:0000256" key="2">
    <source>
        <dbReference type="ARBA" id="ARBA00022714"/>
    </source>
</evidence>
<name>A0ABR6L157_9HYPH</name>
<feature type="domain" description="FAD-binding FR-type" evidence="8">
    <location>
        <begin position="19"/>
        <end position="121"/>
    </location>
</feature>
<feature type="domain" description="2Fe-2S ferredoxin-type" evidence="7">
    <location>
        <begin position="252"/>
        <end position="337"/>
    </location>
</feature>
<dbReference type="Pfam" id="PF00175">
    <property type="entry name" value="NAD_binding_1"/>
    <property type="match status" value="1"/>
</dbReference>
<dbReference type="Proteomes" id="UP000539538">
    <property type="component" value="Unassembled WGS sequence"/>
</dbReference>
<evidence type="ECO:0000313" key="10">
    <source>
        <dbReference type="Proteomes" id="UP000539538"/>
    </source>
</evidence>
<evidence type="ECO:0000256" key="3">
    <source>
        <dbReference type="ARBA" id="ARBA00022723"/>
    </source>
</evidence>
<evidence type="ECO:0000256" key="4">
    <source>
        <dbReference type="ARBA" id="ARBA00023002"/>
    </source>
</evidence>
<dbReference type="CDD" id="cd06185">
    <property type="entry name" value="PDR_like"/>
    <property type="match status" value="1"/>
</dbReference>
<dbReference type="PROSITE" id="PS51384">
    <property type="entry name" value="FAD_FR"/>
    <property type="match status" value="1"/>
</dbReference>
<organism evidence="9 10">
    <name type="scientific">Aminobacter niigataensis</name>
    <dbReference type="NCBI Taxonomy" id="83265"/>
    <lineage>
        <taxon>Bacteria</taxon>
        <taxon>Pseudomonadati</taxon>
        <taxon>Pseudomonadota</taxon>
        <taxon>Alphaproteobacteria</taxon>
        <taxon>Hyphomicrobiales</taxon>
        <taxon>Phyllobacteriaceae</taxon>
        <taxon>Aminobacter</taxon>
    </lineage>
</organism>
<keyword evidence="3" id="KW-0479">Metal-binding</keyword>
<dbReference type="CDD" id="cd00207">
    <property type="entry name" value="fer2"/>
    <property type="match status" value="1"/>
</dbReference>
<protein>
    <submittedName>
        <fullName evidence="9">Vanillate O-demethylase ferredoxin subunit</fullName>
        <ecNumber evidence="9">1.14.13.82</ecNumber>
    </submittedName>
</protein>